<keyword evidence="1" id="KW-1133">Transmembrane helix</keyword>
<keyword evidence="1" id="KW-0812">Transmembrane</keyword>
<evidence type="ECO:0000313" key="3">
    <source>
        <dbReference type="Proteomes" id="UP000540506"/>
    </source>
</evidence>
<evidence type="ECO:0000256" key="1">
    <source>
        <dbReference type="SAM" id="Phobius"/>
    </source>
</evidence>
<reference evidence="2 3" key="1">
    <citation type="submission" date="2020-08" db="EMBL/GenBank/DDBJ databases">
        <title>Sequencing the genomes of 1000 actinobacteria strains.</title>
        <authorList>
            <person name="Klenk H.-P."/>
        </authorList>
    </citation>
    <scope>NUCLEOTIDE SEQUENCE [LARGE SCALE GENOMIC DNA]</scope>
    <source>
        <strain evidence="2 3">DSM 41654</strain>
    </source>
</reference>
<gene>
    <name evidence="2" type="ORF">FHR34_008124</name>
</gene>
<dbReference type="RefSeq" id="WP_184946943.1">
    <property type="nucleotide sequence ID" value="NZ_JACHJV010000004.1"/>
</dbReference>
<feature type="transmembrane region" description="Helical" evidence="1">
    <location>
        <begin position="57"/>
        <end position="76"/>
    </location>
</feature>
<dbReference type="AlphaFoldDB" id="A0A7W7W0U9"/>
<name>A0A7W7W0U9_KITKI</name>
<comment type="caution">
    <text evidence="2">The sequence shown here is derived from an EMBL/GenBank/DDBJ whole genome shotgun (WGS) entry which is preliminary data.</text>
</comment>
<keyword evidence="1" id="KW-0472">Membrane</keyword>
<sequence length="102" mass="10502">MTTATFASRGAADRLLDVLYVISQIVWAYRGALLSRAQLAAGLAGAAWIAGVTPGPLARFVMFVGVGVVIAVDTAVHAYRHQVAAAATANPSTTTTSSRSAR</sequence>
<organism evidence="2 3">
    <name type="scientific">Kitasatospora kifunensis</name>
    <name type="common">Streptomyces kifunensis</name>
    <dbReference type="NCBI Taxonomy" id="58351"/>
    <lineage>
        <taxon>Bacteria</taxon>
        <taxon>Bacillati</taxon>
        <taxon>Actinomycetota</taxon>
        <taxon>Actinomycetes</taxon>
        <taxon>Kitasatosporales</taxon>
        <taxon>Streptomycetaceae</taxon>
        <taxon>Kitasatospora</taxon>
    </lineage>
</organism>
<evidence type="ECO:0000313" key="2">
    <source>
        <dbReference type="EMBL" id="MBB4929025.1"/>
    </source>
</evidence>
<feature type="transmembrane region" description="Helical" evidence="1">
    <location>
        <begin position="33"/>
        <end position="51"/>
    </location>
</feature>
<accession>A0A7W7W0U9</accession>
<keyword evidence="3" id="KW-1185">Reference proteome</keyword>
<dbReference type="EMBL" id="JACHJV010000004">
    <property type="protein sequence ID" value="MBB4929025.1"/>
    <property type="molecule type" value="Genomic_DNA"/>
</dbReference>
<dbReference type="Proteomes" id="UP000540506">
    <property type="component" value="Unassembled WGS sequence"/>
</dbReference>
<proteinExistence type="predicted"/>
<protein>
    <submittedName>
        <fullName evidence="2">Uncharacterized protein</fullName>
    </submittedName>
</protein>